<dbReference type="EMBL" id="BAABEP010000014">
    <property type="protein sequence ID" value="GAA3726941.1"/>
    <property type="molecule type" value="Genomic_DNA"/>
</dbReference>
<reference evidence="3" key="1">
    <citation type="journal article" date="2019" name="Int. J. Syst. Evol. Microbiol.">
        <title>The Global Catalogue of Microorganisms (GCM) 10K type strain sequencing project: providing services to taxonomists for standard genome sequencing and annotation.</title>
        <authorList>
            <consortium name="The Broad Institute Genomics Platform"/>
            <consortium name="The Broad Institute Genome Sequencing Center for Infectious Disease"/>
            <person name="Wu L."/>
            <person name="Ma J."/>
        </authorList>
    </citation>
    <scope>NUCLEOTIDE SEQUENCE [LARGE SCALE GENOMIC DNA]</scope>
    <source>
        <strain evidence="3">JCM 30846</strain>
    </source>
</reference>
<evidence type="ECO:0000313" key="2">
    <source>
        <dbReference type="EMBL" id="GAA3726941.1"/>
    </source>
</evidence>
<comment type="caution">
    <text evidence="2">The sequence shown here is derived from an EMBL/GenBank/DDBJ whole genome shotgun (WGS) entry which is preliminary data.</text>
</comment>
<evidence type="ECO:0000313" key="3">
    <source>
        <dbReference type="Proteomes" id="UP001499884"/>
    </source>
</evidence>
<gene>
    <name evidence="2" type="ORF">GCM10023082_26150</name>
</gene>
<keyword evidence="3" id="KW-1185">Reference proteome</keyword>
<sequence length="445" mass="48498">MRGPVTGEVHVHYGQLYVHSDPDGVVPDLSEAFAGQSGGLCGAALPGALWLHTGLHTGSVGFTVEVHDEAPTLGPAWEDVVEVSFRPLSESTCLTLWAGEGAWDLDLPLTDYRVRYCARGRDEGRRLDTRSAGEPEADRYLLQFWPAPLGPDLVVRQTSADAAYWHRYARERPPPPTPEEKDEAARLAREAEERARRELRSHYERWEWGGRLPSDRLRGHRHDALGLLRFDSDLVHTLDAADSEVQRAVALLAARRACEAAGLADVPWVADALTALAERRPLPPPFDDPAQLSASLRTDPRVPRRRTVREAIPPERPPYHPPPPPAASPLPRVLAAGPEPNRPERPGLGRPLATLVPAAPAAGQPIWSTGAAHGEVAVAPGARTPREPRRISQPHFAPHAVRAAAGADPLKAALDAVWHALNTYGEHYPRLLKEVRSVCAGHAGE</sequence>
<feature type="compositionally biased region" description="Pro residues" evidence="1">
    <location>
        <begin position="314"/>
        <end position="328"/>
    </location>
</feature>
<dbReference type="Proteomes" id="UP001499884">
    <property type="component" value="Unassembled WGS sequence"/>
</dbReference>
<feature type="region of interest" description="Disordered" evidence="1">
    <location>
        <begin position="169"/>
        <end position="190"/>
    </location>
</feature>
<accession>A0ABP7EX76</accession>
<organism evidence="2 3">
    <name type="scientific">Streptomyces tremellae</name>
    <dbReference type="NCBI Taxonomy" id="1124239"/>
    <lineage>
        <taxon>Bacteria</taxon>
        <taxon>Bacillati</taxon>
        <taxon>Actinomycetota</taxon>
        <taxon>Actinomycetes</taxon>
        <taxon>Kitasatosporales</taxon>
        <taxon>Streptomycetaceae</taxon>
        <taxon>Streptomyces</taxon>
    </lineage>
</organism>
<dbReference type="RefSeq" id="WP_345645647.1">
    <property type="nucleotide sequence ID" value="NZ_BAABEP010000014.1"/>
</dbReference>
<proteinExistence type="predicted"/>
<feature type="region of interest" description="Disordered" evidence="1">
    <location>
        <begin position="282"/>
        <end position="352"/>
    </location>
</feature>
<protein>
    <submittedName>
        <fullName evidence="2">Uncharacterized protein</fullName>
    </submittedName>
</protein>
<evidence type="ECO:0000256" key="1">
    <source>
        <dbReference type="SAM" id="MobiDB-lite"/>
    </source>
</evidence>
<name>A0ABP7EX76_9ACTN</name>
<feature type="compositionally biased region" description="Basic and acidic residues" evidence="1">
    <location>
        <begin position="298"/>
        <end position="313"/>
    </location>
</feature>